<gene>
    <name evidence="1" type="ORF">DBV39_16695</name>
</gene>
<name>A0A2R4XMR6_9BURK</name>
<dbReference type="OrthoDB" id="9777740at2"/>
<keyword evidence="2" id="KW-1185">Reference proteome</keyword>
<evidence type="ECO:0000313" key="1">
    <source>
        <dbReference type="EMBL" id="AWB35096.1"/>
    </source>
</evidence>
<dbReference type="AlphaFoldDB" id="A0A2R4XMR6"/>
<protein>
    <submittedName>
        <fullName evidence="1">Spermidine dehydrogenase</fullName>
    </submittedName>
</protein>
<dbReference type="InterPro" id="IPR036188">
    <property type="entry name" value="FAD/NAD-bd_sf"/>
</dbReference>
<evidence type="ECO:0000313" key="2">
    <source>
        <dbReference type="Proteomes" id="UP000244571"/>
    </source>
</evidence>
<dbReference type="Gene3D" id="3.50.50.60">
    <property type="entry name" value="FAD/NAD(P)-binding domain"/>
    <property type="match status" value="1"/>
</dbReference>
<sequence>MSITRRDFLNGVALSIIPGVAPINLLRANPGESDLVRQTLQSPIPAYPPTLTGLRGNHPGSFEVAHGFAREGQAYDFDTVPLLEEYDLVIVGAGISGLAAACFYQEKFGSGKKILLLDNHDDFGGHAKRNEFDTSYGLVLGYGGSESLQSPRSVFSPVAMGLLKDLKVNIDALAAGFRRTFYPDLGLSRGIYFDQKTFGVDKVVSGDPGRTVADDIPPDRLNGRALAEFIGEFPLPELDKAALLALHEEKTDYLQGMTLQEKDEWILRNSYTAFLRDKVGLSEQAIAYFQQRTNDFQGVGIDAVSCSDARLCALPGFGAMGLSPLDPEEQAELDDPYIFHFPDGNAGLARLMVRKLIPQVANGTTMQDVVLTRFDYSKLDRPEHPVKLRLNSTAIQSRNVRTDDGQSAVDTFYVHDGKLVRVRSRQAIMAGYNMMIPFVVPEMSKPQKDALRQNVKVPLVYTKVVISNWEPFIRLGVHEIYSPAAPYSRVKLDYPVDLGGYQHPRDPARPIGLHMVHVPTVAGSGLPNRDQSRIGRAILLGTTFEQHEQIIRDQLQGMLGQAGFNHETDILAITVNRWSHGYSYIVNTLFDDEDQSEQTMRLARQPVGQITIANSDAGWSPYAHAAIDQAWRAVNELRDLSA</sequence>
<dbReference type="SUPFAM" id="SSF51905">
    <property type="entry name" value="FAD/NAD(P)-binding domain"/>
    <property type="match status" value="1"/>
</dbReference>
<accession>A0A2R4XMR6</accession>
<dbReference type="Proteomes" id="UP000244571">
    <property type="component" value="Chromosome"/>
</dbReference>
<dbReference type="Pfam" id="PF13450">
    <property type="entry name" value="NAD_binding_8"/>
    <property type="match status" value="1"/>
</dbReference>
<proteinExistence type="predicted"/>
<dbReference type="EMBL" id="CP028901">
    <property type="protein sequence ID" value="AWB35096.1"/>
    <property type="molecule type" value="Genomic_DNA"/>
</dbReference>
<dbReference type="KEGG" id="boz:DBV39_16695"/>
<reference evidence="1 2" key="1">
    <citation type="submission" date="2018-04" db="EMBL/GenBank/DDBJ databases">
        <title>Bordetella sp. HZ20 isolated from seawater.</title>
        <authorList>
            <person name="Sun C."/>
        </authorList>
    </citation>
    <scope>NUCLEOTIDE SEQUENCE [LARGE SCALE GENOMIC DNA]</scope>
    <source>
        <strain evidence="1 2">HZ20</strain>
    </source>
</reference>
<dbReference type="RefSeq" id="WP_108622506.1">
    <property type="nucleotide sequence ID" value="NZ_CP028901.1"/>
</dbReference>
<organism evidence="1 2">
    <name type="scientific">Orrella marina</name>
    <dbReference type="NCBI Taxonomy" id="2163011"/>
    <lineage>
        <taxon>Bacteria</taxon>
        <taxon>Pseudomonadati</taxon>
        <taxon>Pseudomonadota</taxon>
        <taxon>Betaproteobacteria</taxon>
        <taxon>Burkholderiales</taxon>
        <taxon>Alcaligenaceae</taxon>
        <taxon>Orrella</taxon>
    </lineage>
</organism>